<accession>A0AAE3AXZ7</accession>
<dbReference type="CDD" id="cd06564">
    <property type="entry name" value="GH20_DspB_LnbB-like"/>
    <property type="match status" value="1"/>
</dbReference>
<proteinExistence type="inferred from homology"/>
<dbReference type="InterPro" id="IPR015883">
    <property type="entry name" value="Glyco_hydro_20_cat"/>
</dbReference>
<evidence type="ECO:0000256" key="2">
    <source>
        <dbReference type="ARBA" id="ARBA00022801"/>
    </source>
</evidence>
<dbReference type="Gene3D" id="2.60.120.260">
    <property type="entry name" value="Galactose-binding domain-like"/>
    <property type="match status" value="1"/>
</dbReference>
<dbReference type="SUPFAM" id="SSF55545">
    <property type="entry name" value="beta-N-acetylhexosaminidase-like domain"/>
    <property type="match status" value="1"/>
</dbReference>
<evidence type="ECO:0000256" key="3">
    <source>
        <dbReference type="ARBA" id="ARBA00023295"/>
    </source>
</evidence>
<evidence type="ECO:0000313" key="7">
    <source>
        <dbReference type="Proteomes" id="UP001199355"/>
    </source>
</evidence>
<dbReference type="Pfam" id="PF00728">
    <property type="entry name" value="Glyco_hydro_20"/>
    <property type="match status" value="1"/>
</dbReference>
<dbReference type="Pfam" id="PF00754">
    <property type="entry name" value="F5_F8_type_C"/>
    <property type="match status" value="1"/>
</dbReference>
<keyword evidence="3" id="KW-0326">Glycosidase</keyword>
<keyword evidence="7" id="KW-1185">Reference proteome</keyword>
<dbReference type="PANTHER" id="PTHR43678:SF1">
    <property type="entry name" value="BETA-N-ACETYLHEXOSAMINIDASE"/>
    <property type="match status" value="1"/>
</dbReference>
<evidence type="ECO:0000259" key="5">
    <source>
        <dbReference type="PROSITE" id="PS50022"/>
    </source>
</evidence>
<protein>
    <submittedName>
        <fullName evidence="6">Family 20 glycosylhydrolase</fullName>
    </submittedName>
</protein>
<dbReference type="Proteomes" id="UP001199355">
    <property type="component" value="Unassembled WGS sequence"/>
</dbReference>
<dbReference type="InterPro" id="IPR017853">
    <property type="entry name" value="GH"/>
</dbReference>
<comment type="caution">
    <text evidence="6">The sequence shown here is derived from an EMBL/GenBank/DDBJ whole genome shotgun (WGS) entry which is preliminary data.</text>
</comment>
<dbReference type="InterPro" id="IPR015882">
    <property type="entry name" value="HEX_bac_N"/>
</dbReference>
<dbReference type="Gene3D" id="3.20.20.80">
    <property type="entry name" value="Glycosidases"/>
    <property type="match status" value="1"/>
</dbReference>
<dbReference type="GO" id="GO:0004563">
    <property type="term" value="F:beta-N-acetylhexosaminidase activity"/>
    <property type="evidence" value="ECO:0007669"/>
    <property type="project" value="InterPro"/>
</dbReference>
<comment type="similarity">
    <text evidence="1">Belongs to the glycosyl hydrolase 20 family.</text>
</comment>
<dbReference type="SUPFAM" id="SSF51445">
    <property type="entry name" value="(Trans)glycosidases"/>
    <property type="match status" value="1"/>
</dbReference>
<feature type="active site" description="Proton donor" evidence="4">
    <location>
        <position position="662"/>
    </location>
</feature>
<dbReference type="EMBL" id="JAJEQF010000027">
    <property type="protein sequence ID" value="MCC2168097.1"/>
    <property type="molecule type" value="Genomic_DNA"/>
</dbReference>
<dbReference type="InterPro" id="IPR029018">
    <property type="entry name" value="Hex-like_dom2"/>
</dbReference>
<reference evidence="6 7" key="1">
    <citation type="submission" date="2021-10" db="EMBL/GenBank/DDBJ databases">
        <title>Anaerobic single-cell dispensing facilitates the cultivation of human gut bacteria.</title>
        <authorList>
            <person name="Afrizal A."/>
        </authorList>
    </citation>
    <scope>NUCLEOTIDE SEQUENCE [LARGE SCALE GENOMIC DNA]</scope>
    <source>
        <strain evidence="6 7">CLA-AA-H244</strain>
    </source>
</reference>
<dbReference type="InterPro" id="IPR025705">
    <property type="entry name" value="Beta_hexosaminidase_sua/sub"/>
</dbReference>
<evidence type="ECO:0000256" key="1">
    <source>
        <dbReference type="ARBA" id="ARBA00006285"/>
    </source>
</evidence>
<dbReference type="PANTHER" id="PTHR43678">
    <property type="entry name" value="PUTATIVE (AFU_ORTHOLOGUE AFUA_2G00640)-RELATED"/>
    <property type="match status" value="1"/>
</dbReference>
<evidence type="ECO:0000313" key="6">
    <source>
        <dbReference type="EMBL" id="MCC2168097.1"/>
    </source>
</evidence>
<dbReference type="PRINTS" id="PR00738">
    <property type="entry name" value="GLHYDRLASE20"/>
</dbReference>
<dbReference type="SUPFAM" id="SSF49785">
    <property type="entry name" value="Galactose-binding domain-like"/>
    <property type="match status" value="1"/>
</dbReference>
<dbReference type="InterPro" id="IPR052764">
    <property type="entry name" value="GH20_Enzymes"/>
</dbReference>
<dbReference type="GO" id="GO:0005975">
    <property type="term" value="P:carbohydrate metabolic process"/>
    <property type="evidence" value="ECO:0007669"/>
    <property type="project" value="InterPro"/>
</dbReference>
<dbReference type="Gene3D" id="3.30.379.10">
    <property type="entry name" value="Chitobiase/beta-hexosaminidase domain 2-like"/>
    <property type="match status" value="1"/>
</dbReference>
<organism evidence="6 7">
    <name type="scientific">Gallintestinimicrobium propionicum</name>
    <dbReference type="NCBI Taxonomy" id="2981770"/>
    <lineage>
        <taxon>Bacteria</taxon>
        <taxon>Bacillati</taxon>
        <taxon>Bacillota</taxon>
        <taxon>Clostridia</taxon>
        <taxon>Lachnospirales</taxon>
        <taxon>Lachnospiraceae</taxon>
        <taxon>Gallintestinimicrobium</taxon>
    </lineage>
</organism>
<dbReference type="InterPro" id="IPR000421">
    <property type="entry name" value="FA58C"/>
</dbReference>
<sequence>MKEKKTGKDSGRLLHAVRVSKFLQVAVLAAGVLGMSAASQSMTEISEKEQPLWQVWSAEECDAGLTVETVGENLILQKKAKLTADSEEGKDFRAMYAGDGNHTDETLRWSSENDWENNDHWLMADFGEPVSIGAVRIYWERTNAKGYALEYSQDKENWQQASVFEEAPEQKEQQIVLNEPVEARYFRLHVTDVLKEESDLSLYYQNVSVQELEVYGQLEDCFVVETPVIEAGSRRTLELPTVPEPYSISFGGADYDVLVNMDGKITDTIADTQVELGFILEKDGETQELPGIQTKIPASERVEVDGEREEVPEALSAVTLPEGFTAMEWMPASATGVIEPAGQEIPSDEISEAAPVVAPATSSHSDWTTRFIRVVYRDEELERTAQLFATELSGQLLQDVSVEKLADTEKPAEGDIVLNFRKAVGDGKEWTQTLGDEGYELNLEAESPGVISISARTKRGVRWGCMALGQLWEKSEGQLPAGVLRDYPAWSVRGFGIDVGRRPVSLELLYRIAEELSKHQMNTLQIHLNDNQIISQSDYDGTKEGARQLYAGFRLESDVRNKAGQSITSQDLYYSKEEFAQFIEDAAVMGVEIVPEIDTPAHSLALTKVFPKLGLSGDPESVDQLDLSNPAAQKLAETIWSEYLTESDVFSGTGTVHIGMDEYFGNQKAFVDYMKALSDYVAEAAPEKTIRMWGSLSKTGQDYSGLSRKIQLQVWDTDWADPQEMYDAGFSVINSLSSSLYLIPGGGYDRLDLDFLEKKWQPNVFETQERTWELPRWSSRTLGACYMLWNDYASQDGNEITEDGLFERFAEPLDILARKLWK</sequence>
<dbReference type="AlphaFoldDB" id="A0AAE3AXZ7"/>
<dbReference type="InterPro" id="IPR008979">
    <property type="entry name" value="Galactose-bd-like_sf"/>
</dbReference>
<name>A0AAE3AXZ7_9FIRM</name>
<dbReference type="PROSITE" id="PS50022">
    <property type="entry name" value="FA58C_3"/>
    <property type="match status" value="1"/>
</dbReference>
<keyword evidence="2" id="KW-0378">Hydrolase</keyword>
<dbReference type="Pfam" id="PF02838">
    <property type="entry name" value="Glyco_hydro_20b"/>
    <property type="match status" value="1"/>
</dbReference>
<gene>
    <name evidence="6" type="ORF">LKD45_10430</name>
</gene>
<feature type="domain" description="F5/8 type C" evidence="5">
    <location>
        <begin position="58"/>
        <end position="217"/>
    </location>
</feature>
<evidence type="ECO:0000256" key="4">
    <source>
        <dbReference type="PIRSR" id="PIRSR625705-1"/>
    </source>
</evidence>
<dbReference type="RefSeq" id="WP_308728494.1">
    <property type="nucleotide sequence ID" value="NZ_JAJEQF010000027.1"/>
</dbReference>